<protein>
    <submittedName>
        <fullName evidence="2">Uncharacterized protein</fullName>
    </submittedName>
</protein>
<keyword evidence="3" id="KW-1185">Reference proteome</keyword>
<accession>A0AAV0B3R3</accession>
<comment type="caution">
    <text evidence="2">The sequence shown here is derived from an EMBL/GenBank/DDBJ whole genome shotgun (WGS) entry which is preliminary data.</text>
</comment>
<gene>
    <name evidence="2" type="ORF">PPACK8108_LOCUS11834</name>
</gene>
<evidence type="ECO:0000313" key="3">
    <source>
        <dbReference type="Proteomes" id="UP001153365"/>
    </source>
</evidence>
<dbReference type="AlphaFoldDB" id="A0AAV0B3R3"/>
<dbReference type="Proteomes" id="UP001153365">
    <property type="component" value="Unassembled WGS sequence"/>
</dbReference>
<evidence type="ECO:0000313" key="2">
    <source>
        <dbReference type="EMBL" id="CAH7676681.1"/>
    </source>
</evidence>
<dbReference type="EMBL" id="CALTRL010002775">
    <property type="protein sequence ID" value="CAH7676681.1"/>
    <property type="molecule type" value="Genomic_DNA"/>
</dbReference>
<evidence type="ECO:0000256" key="1">
    <source>
        <dbReference type="SAM" id="MobiDB-lite"/>
    </source>
</evidence>
<proteinExistence type="predicted"/>
<name>A0AAV0B3R3_PHAPC</name>
<feature type="region of interest" description="Disordered" evidence="1">
    <location>
        <begin position="1"/>
        <end position="25"/>
    </location>
</feature>
<reference evidence="2" key="1">
    <citation type="submission" date="2022-06" db="EMBL/GenBank/DDBJ databases">
        <authorList>
            <consortium name="SYNGENTA / RWTH Aachen University"/>
        </authorList>
    </citation>
    <scope>NUCLEOTIDE SEQUENCE</scope>
</reference>
<organism evidence="2 3">
    <name type="scientific">Phakopsora pachyrhizi</name>
    <name type="common">Asian soybean rust disease fungus</name>
    <dbReference type="NCBI Taxonomy" id="170000"/>
    <lineage>
        <taxon>Eukaryota</taxon>
        <taxon>Fungi</taxon>
        <taxon>Dikarya</taxon>
        <taxon>Basidiomycota</taxon>
        <taxon>Pucciniomycotina</taxon>
        <taxon>Pucciniomycetes</taxon>
        <taxon>Pucciniales</taxon>
        <taxon>Phakopsoraceae</taxon>
        <taxon>Phakopsora</taxon>
    </lineage>
</organism>
<feature type="compositionally biased region" description="Basic and acidic residues" evidence="1">
    <location>
        <begin position="1"/>
        <end position="23"/>
    </location>
</feature>
<sequence length="98" mass="11536">MAQSRTQDKTRHDVTEQDKEHKTGLRFQQIEQDWTQDKTRHDVTEQDKEHKTGLRFQHEGELPVKIFLKLILLPTVKTRKNDMISLTEGGVMIIVKRA</sequence>